<proteinExistence type="predicted"/>
<name>A0A3M0Z001_9BACT</name>
<evidence type="ECO:0000259" key="2">
    <source>
        <dbReference type="Pfam" id="PF01029"/>
    </source>
</evidence>
<protein>
    <recommendedName>
        <fullName evidence="2">NusB/RsmB/TIM44 domain-containing protein</fullName>
    </recommendedName>
</protein>
<sequence>MVEKKKDFSDKFFKNHLSRLLSVQYIYTWIFLNQRFSNKVSGFVFEPESLLELMLNDFTLGNRLKFNKNLYFDILSNFEYMVPLVNKKASEIATERPIEEICPVTRSIWYCIITEVDVLKHIPPLVAIDEAIELEKQLNAGEMYGLTNAFLGKYFGLS</sequence>
<evidence type="ECO:0000256" key="1">
    <source>
        <dbReference type="ARBA" id="ARBA00022884"/>
    </source>
</evidence>
<dbReference type="EMBL" id="RFKV01000005">
    <property type="protein sequence ID" value="RMD77730.1"/>
    <property type="molecule type" value="Genomic_DNA"/>
</dbReference>
<comment type="caution">
    <text evidence="3">The sequence shown here is derived from an EMBL/GenBank/DDBJ whole genome shotgun (WGS) entry which is preliminary data.</text>
</comment>
<dbReference type="InterPro" id="IPR006027">
    <property type="entry name" value="NusB_RsmB_TIM44"/>
</dbReference>
<dbReference type="AlphaFoldDB" id="A0A3M0Z001"/>
<dbReference type="GO" id="GO:0006355">
    <property type="term" value="P:regulation of DNA-templated transcription"/>
    <property type="evidence" value="ECO:0007669"/>
    <property type="project" value="InterPro"/>
</dbReference>
<evidence type="ECO:0000313" key="4">
    <source>
        <dbReference type="Proteomes" id="UP000269410"/>
    </source>
</evidence>
<dbReference type="Gene3D" id="1.10.940.10">
    <property type="entry name" value="NusB-like"/>
    <property type="match status" value="1"/>
</dbReference>
<feature type="domain" description="NusB/RsmB/TIM44" evidence="2">
    <location>
        <begin position="18"/>
        <end position="153"/>
    </location>
</feature>
<keyword evidence="1" id="KW-0694">RNA-binding</keyword>
<dbReference type="GO" id="GO:0003723">
    <property type="term" value="F:RNA binding"/>
    <property type="evidence" value="ECO:0007669"/>
    <property type="project" value="UniProtKB-KW"/>
</dbReference>
<dbReference type="Pfam" id="PF01029">
    <property type="entry name" value="NusB"/>
    <property type="match status" value="1"/>
</dbReference>
<dbReference type="Proteomes" id="UP000269410">
    <property type="component" value="Unassembled WGS sequence"/>
</dbReference>
<evidence type="ECO:0000313" key="3">
    <source>
        <dbReference type="EMBL" id="RMD77730.1"/>
    </source>
</evidence>
<reference evidence="3 4" key="1">
    <citation type="submission" date="2018-10" db="EMBL/GenBank/DDBJ databases">
        <title>Thermophilic Lithotrophy and Phototrophy in an Intertidal, Iron-rich, Geothermal Spring.</title>
        <authorList>
            <person name="Ward L.M."/>
            <person name="Idei A."/>
            <person name="Nakagawa M."/>
            <person name="Ueno Y."/>
            <person name="Fischer W."/>
            <person name="Mcglynn S.E."/>
        </authorList>
    </citation>
    <scope>NUCLEOTIDE SEQUENCE [LARGE SCALE GENOMIC DNA]</scope>
    <source>
        <strain evidence="3">J137</strain>
    </source>
</reference>
<organism evidence="3 4">
    <name type="scientific">Candidatus Dojkabacteria bacterium</name>
    <dbReference type="NCBI Taxonomy" id="2099670"/>
    <lineage>
        <taxon>Bacteria</taxon>
        <taxon>Candidatus Dojkabacteria</taxon>
    </lineage>
</organism>
<gene>
    <name evidence="3" type="ORF">D6810_00165</name>
</gene>
<dbReference type="InterPro" id="IPR035926">
    <property type="entry name" value="NusB-like_sf"/>
</dbReference>
<dbReference type="SUPFAM" id="SSF48013">
    <property type="entry name" value="NusB-like"/>
    <property type="match status" value="1"/>
</dbReference>
<accession>A0A3M0Z001</accession>